<feature type="chain" id="PRO_5040749129" description="Glucose/Sorbosone dehydrogenase domain-containing protein" evidence="2">
    <location>
        <begin position="34"/>
        <end position="772"/>
    </location>
</feature>
<dbReference type="EMBL" id="JAMZEB010000002">
    <property type="protein sequence ID" value="MCP2354402.1"/>
    <property type="molecule type" value="Genomic_DNA"/>
</dbReference>
<dbReference type="SUPFAM" id="SSF49899">
    <property type="entry name" value="Concanavalin A-like lectins/glucanases"/>
    <property type="match status" value="1"/>
</dbReference>
<dbReference type="PANTHER" id="PTHR19328">
    <property type="entry name" value="HEDGEHOG-INTERACTING PROTEIN"/>
    <property type="match status" value="1"/>
</dbReference>
<feature type="domain" description="Glucose/Sorbosone dehydrogenase" evidence="3">
    <location>
        <begin position="88"/>
        <end position="419"/>
    </location>
</feature>
<dbReference type="Gene3D" id="2.60.120.200">
    <property type="match status" value="1"/>
</dbReference>
<protein>
    <recommendedName>
        <fullName evidence="3">Glucose/Sorbosone dehydrogenase domain-containing protein</fullName>
    </recommendedName>
</protein>
<gene>
    <name evidence="4" type="ORF">HD597_001422</name>
</gene>
<keyword evidence="5" id="KW-1185">Reference proteome</keyword>
<dbReference type="Pfam" id="PF07995">
    <property type="entry name" value="GSDH"/>
    <property type="match status" value="1"/>
</dbReference>
<keyword evidence="2" id="KW-0732">Signal</keyword>
<dbReference type="InterPro" id="IPR011041">
    <property type="entry name" value="Quinoprot_gluc/sorb_DH_b-prop"/>
</dbReference>
<dbReference type="AlphaFoldDB" id="A0A9X2GB40"/>
<evidence type="ECO:0000256" key="2">
    <source>
        <dbReference type="SAM" id="SignalP"/>
    </source>
</evidence>
<dbReference type="Proteomes" id="UP001139648">
    <property type="component" value="Unassembled WGS sequence"/>
</dbReference>
<organism evidence="4 5">
    <name type="scientific">Nonomuraea thailandensis</name>
    <dbReference type="NCBI Taxonomy" id="1188745"/>
    <lineage>
        <taxon>Bacteria</taxon>
        <taxon>Bacillati</taxon>
        <taxon>Actinomycetota</taxon>
        <taxon>Actinomycetes</taxon>
        <taxon>Streptosporangiales</taxon>
        <taxon>Streptosporangiaceae</taxon>
        <taxon>Nonomuraea</taxon>
    </lineage>
</organism>
<proteinExistence type="predicted"/>
<evidence type="ECO:0000313" key="4">
    <source>
        <dbReference type="EMBL" id="MCP2354402.1"/>
    </source>
</evidence>
<dbReference type="RefSeq" id="WP_253740882.1">
    <property type="nucleotide sequence ID" value="NZ_BAABKA010000048.1"/>
</dbReference>
<dbReference type="PANTHER" id="PTHR19328:SF13">
    <property type="entry name" value="HIPL1 PROTEIN"/>
    <property type="match status" value="1"/>
</dbReference>
<comment type="caution">
    <text evidence="4">The sequence shown here is derived from an EMBL/GenBank/DDBJ whole genome shotgun (WGS) entry which is preliminary data.</text>
</comment>
<accession>A0A9X2GB40</accession>
<dbReference type="InterPro" id="IPR011042">
    <property type="entry name" value="6-blade_b-propeller_TolB-like"/>
</dbReference>
<evidence type="ECO:0000313" key="5">
    <source>
        <dbReference type="Proteomes" id="UP001139648"/>
    </source>
</evidence>
<evidence type="ECO:0000256" key="1">
    <source>
        <dbReference type="SAM" id="MobiDB-lite"/>
    </source>
</evidence>
<dbReference type="InterPro" id="IPR012938">
    <property type="entry name" value="Glc/Sorbosone_DH"/>
</dbReference>
<reference evidence="4" key="1">
    <citation type="submission" date="2022-06" db="EMBL/GenBank/DDBJ databases">
        <title>Sequencing the genomes of 1000 actinobacteria strains.</title>
        <authorList>
            <person name="Klenk H.-P."/>
        </authorList>
    </citation>
    <scope>NUCLEOTIDE SEQUENCE</scope>
    <source>
        <strain evidence="4">DSM 46694</strain>
    </source>
</reference>
<dbReference type="Gene3D" id="2.120.10.30">
    <property type="entry name" value="TolB, C-terminal domain"/>
    <property type="match status" value="1"/>
</dbReference>
<evidence type="ECO:0000259" key="3">
    <source>
        <dbReference type="Pfam" id="PF07995"/>
    </source>
</evidence>
<sequence>MSAFRTVFHTVFRTVPAVLLIAALCTPASPALAEPVPVADPVPEKPIASPLTLTLEEFASFPRSEPIPPPSNDPRLVRHARINYLGELPDGSRRLYVNDLNGRLYLLGRDRQPQEYLDVAAAFAPDFVSGRGLGSGFGFTAFHPEFGRNGRFYTVHTEWGAALTTKTPDLPPQPGTRFHGVITEWTAADPRAGVFSGTRREVLRLGFSGQIHGIQQIDFNPGARPGDADYGLLYIAAGDGGRGASSDDPQNLAIPQGKLLRIDPAGTDGRKYGIPPANPFAGQEGRLGEIYAYGMRDPHRFSWDGDRILLGHIGEHAIEAVYDVGPGDNLGWSEREGSFVFDQADRCRLYTLPDDDARYGYTYPVAAYDHDPPPGHPCNADSGHAIVGGFVYRGDRLPLLSGTYLFGDIVDGQIFHATAAHLREGLGRAAIYQPRLVDAAGNAVTMRDLAGDTRVDLRFGRDARGELYVLSKANGRIWKVTRAAYAPAGVLPSLRRGLVAAYDFEHPLPGDPAREQDQGLSGTDLSLVNGGAAMRVEDGAYRGSAHALQTGQVEPATAGNDDWKAGVYAEPGVPTLRSFNAVAGATVMGWFKVRADGPAPDSNTADPADRYNAIGLAGVLTGTSQGHDVRALLELITVNGELKVVALARRVDGSASQTFAADLPWQRVLPRDQWVFLAATFDFDTGAMRLYRNGRPLDGSSTVAGDPWGVEGAPEPDLTSPTDPRGIKIGGSYPQNTREQNPCDCRMDGLLFLDRVAAPGEIRAQYELLRHR</sequence>
<feature type="signal peptide" evidence="2">
    <location>
        <begin position="1"/>
        <end position="33"/>
    </location>
</feature>
<dbReference type="InterPro" id="IPR013320">
    <property type="entry name" value="ConA-like_dom_sf"/>
</dbReference>
<feature type="region of interest" description="Disordered" evidence="1">
    <location>
        <begin position="701"/>
        <end position="726"/>
    </location>
</feature>
<dbReference type="SUPFAM" id="SSF50952">
    <property type="entry name" value="Soluble quinoprotein glucose dehydrogenase"/>
    <property type="match status" value="1"/>
</dbReference>
<name>A0A9X2GB40_9ACTN</name>